<dbReference type="CDD" id="cd01038">
    <property type="entry name" value="Endonuclease_DUF559"/>
    <property type="match status" value="1"/>
</dbReference>
<keyword evidence="3" id="KW-1185">Reference proteome</keyword>
<organism evidence="2 3">
    <name type="scientific">Hoylesella loescheii DSM 19665 = JCM 12249 = ATCC 15930</name>
    <dbReference type="NCBI Taxonomy" id="1122985"/>
    <lineage>
        <taxon>Bacteria</taxon>
        <taxon>Pseudomonadati</taxon>
        <taxon>Bacteroidota</taxon>
        <taxon>Bacteroidia</taxon>
        <taxon>Bacteroidales</taxon>
        <taxon>Prevotellaceae</taxon>
        <taxon>Hoylesella</taxon>
    </lineage>
</organism>
<accession>A0A069QLC3</accession>
<comment type="caution">
    <text evidence="2">The sequence shown here is derived from an EMBL/GenBank/DDBJ whole genome shotgun (WGS) entry which is preliminary data.</text>
</comment>
<dbReference type="RefSeq" id="WP_018968069.1">
    <property type="nucleotide sequence ID" value="NZ_KB899220.1"/>
</dbReference>
<evidence type="ECO:0000259" key="1">
    <source>
        <dbReference type="Pfam" id="PF04480"/>
    </source>
</evidence>
<protein>
    <recommendedName>
        <fullName evidence="1">DUF559 domain-containing protein</fullName>
    </recommendedName>
</protein>
<dbReference type="PATRIC" id="fig|1122985.7.peg.1109"/>
<evidence type="ECO:0000313" key="2">
    <source>
        <dbReference type="EMBL" id="KDR52834.1"/>
    </source>
</evidence>
<dbReference type="PANTHER" id="PTHR38590:SF1">
    <property type="entry name" value="BLL0828 PROTEIN"/>
    <property type="match status" value="1"/>
</dbReference>
<dbReference type="InterPro" id="IPR011335">
    <property type="entry name" value="Restrct_endonuc-II-like"/>
</dbReference>
<dbReference type="Proteomes" id="UP000027442">
    <property type="component" value="Unassembled WGS sequence"/>
</dbReference>
<dbReference type="Pfam" id="PF04480">
    <property type="entry name" value="DUF559"/>
    <property type="match status" value="1"/>
</dbReference>
<gene>
    <name evidence="2" type="ORF">HMPREF1991_01067</name>
</gene>
<dbReference type="Gene3D" id="3.40.960.10">
    <property type="entry name" value="VSR Endonuclease"/>
    <property type="match status" value="1"/>
</dbReference>
<evidence type="ECO:0000313" key="3">
    <source>
        <dbReference type="Proteomes" id="UP000027442"/>
    </source>
</evidence>
<feature type="domain" description="DUF559" evidence="1">
    <location>
        <begin position="21"/>
        <end position="125"/>
    </location>
</feature>
<reference evidence="2 3" key="1">
    <citation type="submission" date="2013-08" db="EMBL/GenBank/DDBJ databases">
        <authorList>
            <person name="Weinstock G."/>
            <person name="Sodergren E."/>
            <person name="Wylie T."/>
            <person name="Fulton L."/>
            <person name="Fulton R."/>
            <person name="Fronick C."/>
            <person name="O'Laughlin M."/>
            <person name="Godfrey J."/>
            <person name="Miner T."/>
            <person name="Herter B."/>
            <person name="Appelbaum E."/>
            <person name="Cordes M."/>
            <person name="Lek S."/>
            <person name="Wollam A."/>
            <person name="Pepin K.H."/>
            <person name="Palsikar V.B."/>
            <person name="Mitreva M."/>
            <person name="Wilson R.K."/>
        </authorList>
    </citation>
    <scope>NUCLEOTIDE SEQUENCE [LARGE SCALE GENOMIC DNA]</scope>
    <source>
        <strain evidence="2 3">ATCC 15930</strain>
    </source>
</reference>
<proteinExistence type="predicted"/>
<dbReference type="HOGENOM" id="CLU_107928_1_1_10"/>
<dbReference type="InterPro" id="IPR007569">
    <property type="entry name" value="DUF559"/>
</dbReference>
<dbReference type="AlphaFoldDB" id="A0A069QLC3"/>
<sequence length="129" mass="15062">MGRDKDYGYETAAPDRYSLLKAFAHNNRKEMTPSEERLWNALRHLSCGYKFRRQHAIGDFIADFVCLEKRLVVEVDGEYHNSPEQQADDAIRGQVLEQKGFNVIRFSNDVVDKSLDKVLHSIKEYLFNH</sequence>
<dbReference type="EMBL" id="JNGW01000043">
    <property type="protein sequence ID" value="KDR52834.1"/>
    <property type="molecule type" value="Genomic_DNA"/>
</dbReference>
<dbReference type="PANTHER" id="PTHR38590">
    <property type="entry name" value="BLL0828 PROTEIN"/>
    <property type="match status" value="1"/>
</dbReference>
<name>A0A069QLC3_HOYLO</name>
<dbReference type="eggNOG" id="COG2852">
    <property type="taxonomic scope" value="Bacteria"/>
</dbReference>
<dbReference type="SUPFAM" id="SSF52980">
    <property type="entry name" value="Restriction endonuclease-like"/>
    <property type="match status" value="1"/>
</dbReference>
<dbReference type="InterPro" id="IPR047216">
    <property type="entry name" value="Endonuclease_DUF559_bact"/>
</dbReference>